<proteinExistence type="predicted"/>
<evidence type="ECO:0000313" key="3">
    <source>
        <dbReference type="RefSeq" id="XP_039146293.1"/>
    </source>
</evidence>
<dbReference type="PANTHER" id="PTHR48156">
    <property type="entry name" value="TRANSMEMBRANE PROTEIN"/>
    <property type="match status" value="1"/>
</dbReference>
<keyword evidence="1" id="KW-0472">Membrane</keyword>
<evidence type="ECO:0000313" key="2">
    <source>
        <dbReference type="Proteomes" id="UP001515500"/>
    </source>
</evidence>
<dbReference type="Proteomes" id="UP001515500">
    <property type="component" value="Chromosome 19"/>
</dbReference>
<keyword evidence="1" id="KW-1133">Transmembrane helix</keyword>
<protein>
    <submittedName>
        <fullName evidence="3">Uncharacterized protein LOC120283649</fullName>
    </submittedName>
</protein>
<keyword evidence="1" id="KW-0812">Transmembrane</keyword>
<dbReference type="RefSeq" id="XP_039146293.1">
    <property type="nucleotide sequence ID" value="XM_039290359.1"/>
</dbReference>
<gene>
    <name evidence="3" type="primary">LOC120283649</name>
</gene>
<sequence length="50" mass="5423">MVMAMPWGLAVYMMTMVWAVLDGWISSCLFVADEIATALRTGDIGPFPVG</sequence>
<accession>A0AB40D4G1</accession>
<dbReference type="AlphaFoldDB" id="A0AB40D4G1"/>
<organism evidence="2 3">
    <name type="scientific">Dioscorea cayennensis subsp. rotundata</name>
    <name type="common">White Guinea yam</name>
    <name type="synonym">Dioscorea rotundata</name>
    <dbReference type="NCBI Taxonomy" id="55577"/>
    <lineage>
        <taxon>Eukaryota</taxon>
        <taxon>Viridiplantae</taxon>
        <taxon>Streptophyta</taxon>
        <taxon>Embryophyta</taxon>
        <taxon>Tracheophyta</taxon>
        <taxon>Spermatophyta</taxon>
        <taxon>Magnoliopsida</taxon>
        <taxon>Liliopsida</taxon>
        <taxon>Dioscoreales</taxon>
        <taxon>Dioscoreaceae</taxon>
        <taxon>Dioscorea</taxon>
    </lineage>
</organism>
<dbReference type="GeneID" id="120283649"/>
<feature type="transmembrane region" description="Helical" evidence="1">
    <location>
        <begin position="12"/>
        <end position="32"/>
    </location>
</feature>
<dbReference type="PANTHER" id="PTHR48156:SF1">
    <property type="entry name" value="TRANSMEMBRANE PROTEIN"/>
    <property type="match status" value="1"/>
</dbReference>
<evidence type="ECO:0000256" key="1">
    <source>
        <dbReference type="SAM" id="Phobius"/>
    </source>
</evidence>
<keyword evidence="2" id="KW-1185">Reference proteome</keyword>
<name>A0AB40D4G1_DIOCR</name>
<reference evidence="3" key="1">
    <citation type="submission" date="2025-08" db="UniProtKB">
        <authorList>
            <consortium name="RefSeq"/>
        </authorList>
    </citation>
    <scope>IDENTIFICATION</scope>
</reference>